<name>A0A7R9GAP8_9CRUS</name>
<evidence type="ECO:0000256" key="1">
    <source>
        <dbReference type="SAM" id="Phobius"/>
    </source>
</evidence>
<proteinExistence type="predicted"/>
<dbReference type="AlphaFoldDB" id="A0A7R9GAP8"/>
<feature type="transmembrane region" description="Helical" evidence="1">
    <location>
        <begin position="182"/>
        <end position="204"/>
    </location>
</feature>
<dbReference type="Proteomes" id="UP000678499">
    <property type="component" value="Unassembled WGS sequence"/>
</dbReference>
<keyword evidence="1" id="KW-1133">Transmembrane helix</keyword>
<feature type="transmembrane region" description="Helical" evidence="1">
    <location>
        <begin position="33"/>
        <end position="52"/>
    </location>
</feature>
<dbReference type="EMBL" id="CAJPEX010000427">
    <property type="protein sequence ID" value="CAG0915654.1"/>
    <property type="molecule type" value="Genomic_DNA"/>
</dbReference>
<protein>
    <submittedName>
        <fullName evidence="2">Uncharacterized protein</fullName>
    </submittedName>
</protein>
<gene>
    <name evidence="2" type="ORF">NMOB1V02_LOCUS3295</name>
</gene>
<evidence type="ECO:0000313" key="3">
    <source>
        <dbReference type="Proteomes" id="UP000678499"/>
    </source>
</evidence>
<feature type="transmembrane region" description="Helical" evidence="1">
    <location>
        <begin position="64"/>
        <end position="89"/>
    </location>
</feature>
<feature type="transmembrane region" description="Helical" evidence="1">
    <location>
        <begin position="101"/>
        <end position="120"/>
    </location>
</feature>
<keyword evidence="3" id="KW-1185">Reference proteome</keyword>
<organism evidence="2">
    <name type="scientific">Notodromas monacha</name>
    <dbReference type="NCBI Taxonomy" id="399045"/>
    <lineage>
        <taxon>Eukaryota</taxon>
        <taxon>Metazoa</taxon>
        <taxon>Ecdysozoa</taxon>
        <taxon>Arthropoda</taxon>
        <taxon>Crustacea</taxon>
        <taxon>Oligostraca</taxon>
        <taxon>Ostracoda</taxon>
        <taxon>Podocopa</taxon>
        <taxon>Podocopida</taxon>
        <taxon>Cypridocopina</taxon>
        <taxon>Cypridoidea</taxon>
        <taxon>Cyprididae</taxon>
        <taxon>Notodromas</taxon>
    </lineage>
</organism>
<reference evidence="2" key="1">
    <citation type="submission" date="2020-11" db="EMBL/GenBank/DDBJ databases">
        <authorList>
            <person name="Tran Van P."/>
        </authorList>
    </citation>
    <scope>NUCLEOTIDE SEQUENCE</scope>
</reference>
<keyword evidence="1" id="KW-0812">Transmembrane</keyword>
<sequence length="219" mass="24605">MWSHILRIVALLYILYNKPEQCPLLEPDKWCECLVACVAMLYFIINLLDAVVQLLHENFFPCSCLFATLSGIFNWLAETAAYIALAIFFSNMYEEANAEMFFEALMLINPVLFVVSNFLLPCEDVEDTLQKLSCFFSVVPILWILYLGVMNCNAYIIAAVLVPLIVDAICAFFPKVPFKGHWFLLAVTEAHLFFFCAVCMLLGGGGGDSSFDDMGQVDA</sequence>
<dbReference type="EMBL" id="OA882464">
    <property type="protein sequence ID" value="CAD7275502.1"/>
    <property type="molecule type" value="Genomic_DNA"/>
</dbReference>
<accession>A0A7R9GAP8</accession>
<keyword evidence="1" id="KW-0472">Membrane</keyword>
<evidence type="ECO:0000313" key="2">
    <source>
        <dbReference type="EMBL" id="CAD7275502.1"/>
    </source>
</evidence>